<evidence type="ECO:0000313" key="1">
    <source>
        <dbReference type="EMBL" id="QHT78527.1"/>
    </source>
</evidence>
<organism evidence="1">
    <name type="scientific">viral metagenome</name>
    <dbReference type="NCBI Taxonomy" id="1070528"/>
    <lineage>
        <taxon>unclassified sequences</taxon>
        <taxon>metagenomes</taxon>
        <taxon>organismal metagenomes</taxon>
    </lineage>
</organism>
<proteinExistence type="predicted"/>
<protein>
    <submittedName>
        <fullName evidence="1">Uncharacterized protein</fullName>
    </submittedName>
</protein>
<accession>A0A6C0HDS9</accession>
<name>A0A6C0HDS9_9ZZZZ</name>
<dbReference type="EMBL" id="MN739934">
    <property type="protein sequence ID" value="QHT78527.1"/>
    <property type="molecule type" value="Genomic_DNA"/>
</dbReference>
<reference evidence="1" key="1">
    <citation type="journal article" date="2020" name="Nature">
        <title>Giant virus diversity and host interactions through global metagenomics.</title>
        <authorList>
            <person name="Schulz F."/>
            <person name="Roux S."/>
            <person name="Paez-Espino D."/>
            <person name="Jungbluth S."/>
            <person name="Walsh D.A."/>
            <person name="Denef V.J."/>
            <person name="McMahon K.D."/>
            <person name="Konstantinidis K.T."/>
            <person name="Eloe-Fadrosh E.A."/>
            <person name="Kyrpides N.C."/>
            <person name="Woyke T."/>
        </authorList>
    </citation>
    <scope>NUCLEOTIDE SEQUENCE</scope>
    <source>
        <strain evidence="1">GVMAG-M-3300023179-92</strain>
    </source>
</reference>
<dbReference type="AlphaFoldDB" id="A0A6C0HDS9"/>
<sequence length="35" mass="4307">MYKQHKANKELIKVLQFIIIDNINEETRKRHIDKV</sequence>